<dbReference type="PANTHER" id="PTHR33567">
    <property type="entry name" value="CHROMATE ION TRANSPORTER (EUROFUNG)"/>
    <property type="match status" value="1"/>
</dbReference>
<feature type="transmembrane region" description="Helical" evidence="7">
    <location>
        <begin position="94"/>
        <end position="117"/>
    </location>
</feature>
<dbReference type="InterPro" id="IPR003370">
    <property type="entry name" value="Chromate_transpt"/>
</dbReference>
<proteinExistence type="inferred from homology"/>
<dbReference type="PANTHER" id="PTHR33567:SF3">
    <property type="entry name" value="CHROMATE ION TRANSPORTER (EUROFUNG)"/>
    <property type="match status" value="1"/>
</dbReference>
<evidence type="ECO:0000256" key="2">
    <source>
        <dbReference type="ARBA" id="ARBA00005262"/>
    </source>
</evidence>
<feature type="transmembrane region" description="Helical" evidence="7">
    <location>
        <begin position="370"/>
        <end position="394"/>
    </location>
</feature>
<name>A0A6N9T7X8_9HYPH</name>
<dbReference type="GO" id="GO:0005886">
    <property type="term" value="C:plasma membrane"/>
    <property type="evidence" value="ECO:0007669"/>
    <property type="project" value="UniProtKB-SubCell"/>
</dbReference>
<feature type="transmembrane region" description="Helical" evidence="7">
    <location>
        <begin position="332"/>
        <end position="358"/>
    </location>
</feature>
<evidence type="ECO:0000256" key="7">
    <source>
        <dbReference type="SAM" id="Phobius"/>
    </source>
</evidence>
<dbReference type="Pfam" id="PF02417">
    <property type="entry name" value="Chromate_transp"/>
    <property type="match status" value="2"/>
</dbReference>
<accession>A0A6N9T7X8</accession>
<keyword evidence="6 7" id="KW-0472">Membrane</keyword>
<dbReference type="PIRSF" id="PIRSF004810">
    <property type="entry name" value="ChrA"/>
    <property type="match status" value="1"/>
</dbReference>
<reference evidence="8 9" key="1">
    <citation type="submission" date="2020-01" db="EMBL/GenBank/DDBJ databases">
        <title>Jiella pacifica sp. nov.</title>
        <authorList>
            <person name="Xue Z."/>
            <person name="Zhu S."/>
            <person name="Chen J."/>
            <person name="Yang J."/>
        </authorList>
    </citation>
    <scope>NUCLEOTIDE SEQUENCE [LARGE SCALE GENOMIC DNA]</scope>
    <source>
        <strain evidence="8 9">40Bstr34</strain>
    </source>
</reference>
<dbReference type="AlphaFoldDB" id="A0A6N9T7X8"/>
<feature type="transmembrane region" description="Helical" evidence="7">
    <location>
        <begin position="123"/>
        <end position="144"/>
    </location>
</feature>
<dbReference type="NCBIfam" id="TIGR00937">
    <property type="entry name" value="2A51"/>
    <property type="match status" value="1"/>
</dbReference>
<dbReference type="RefSeq" id="WP_163463294.1">
    <property type="nucleotide sequence ID" value="NZ_JAAAMG010000008.1"/>
</dbReference>
<evidence type="ECO:0000256" key="4">
    <source>
        <dbReference type="ARBA" id="ARBA00022692"/>
    </source>
</evidence>
<sequence>MQRDAPATVGDLATGHGISLGEATKTFARIACLSFGGPAGQIAVMHRILVEEKRWIGEDRFLHALNFCMLLPGPEAQQLATYCGWLLHRTLGGLVAGLLFVLPGFLAIMGLSIVYAAYGEMAIVSSLFLGLKAAVLAIVVQAVLRIGGRALKNGWMIAIAAAAFVAIFLFAVPFPAIVAAAGLLGFAGGRAGHPAFAAAGKGDVAVTDGDHAVGTHSGTVRSSARSAFLTAAVCLAVWLLPVAALLFAFGPDNVYSQIAVFFSKMAVVTFGGAYAVLAYVAQEAVGTYGWMQPGEMLDGLGLAETTPGPLIMVTQFVGFLAAFREPGSLNPYLAGALGACLTTWVTFAPCFLWIFAGAPFIERLRSNRALSAALSTITAAVVGVILNLAVWFALHVLFARVEEVERYGLSLDVPVLSSLDLLALALVLTAVVAIFVLRLGMLPTLGLCAAGSLGAFLLG</sequence>
<keyword evidence="3" id="KW-1003">Cell membrane</keyword>
<protein>
    <submittedName>
        <fullName evidence="8">Chromate efflux transporter</fullName>
    </submittedName>
</protein>
<dbReference type="InterPro" id="IPR014047">
    <property type="entry name" value="Chr_Tranpt_l_chain"/>
</dbReference>
<evidence type="ECO:0000313" key="9">
    <source>
        <dbReference type="Proteomes" id="UP000469011"/>
    </source>
</evidence>
<evidence type="ECO:0000256" key="3">
    <source>
        <dbReference type="ARBA" id="ARBA00022475"/>
    </source>
</evidence>
<dbReference type="Proteomes" id="UP000469011">
    <property type="component" value="Unassembled WGS sequence"/>
</dbReference>
<keyword evidence="4 7" id="KW-0812">Transmembrane</keyword>
<gene>
    <name evidence="8" type="primary">chrA</name>
    <name evidence="8" type="ORF">GTK09_11405</name>
</gene>
<evidence type="ECO:0000313" key="8">
    <source>
        <dbReference type="EMBL" id="NDW05038.1"/>
    </source>
</evidence>
<organism evidence="8 9">
    <name type="scientific">Jiella pacifica</name>
    <dbReference type="NCBI Taxonomy" id="2696469"/>
    <lineage>
        <taxon>Bacteria</taxon>
        <taxon>Pseudomonadati</taxon>
        <taxon>Pseudomonadota</taxon>
        <taxon>Alphaproteobacteria</taxon>
        <taxon>Hyphomicrobiales</taxon>
        <taxon>Aurantimonadaceae</taxon>
        <taxon>Jiella</taxon>
    </lineage>
</organism>
<feature type="transmembrane region" description="Helical" evidence="7">
    <location>
        <begin position="414"/>
        <end position="437"/>
    </location>
</feature>
<keyword evidence="9" id="KW-1185">Reference proteome</keyword>
<comment type="caution">
    <text evidence="8">The sequence shown here is derived from an EMBL/GenBank/DDBJ whole genome shotgun (WGS) entry which is preliminary data.</text>
</comment>
<comment type="subcellular location">
    <subcellularLocation>
        <location evidence="1">Cell membrane</location>
        <topology evidence="1">Multi-pass membrane protein</topology>
    </subcellularLocation>
</comment>
<keyword evidence="5 7" id="KW-1133">Transmembrane helix</keyword>
<feature type="transmembrane region" description="Helical" evidence="7">
    <location>
        <begin position="227"/>
        <end position="249"/>
    </location>
</feature>
<feature type="transmembrane region" description="Helical" evidence="7">
    <location>
        <begin position="261"/>
        <end position="281"/>
    </location>
</feature>
<evidence type="ECO:0000256" key="1">
    <source>
        <dbReference type="ARBA" id="ARBA00004651"/>
    </source>
</evidence>
<dbReference type="EMBL" id="JAAAMG010000008">
    <property type="protein sequence ID" value="NDW05038.1"/>
    <property type="molecule type" value="Genomic_DNA"/>
</dbReference>
<comment type="similarity">
    <text evidence="2">Belongs to the chromate ion transporter (CHR) (TC 2.A.51) family.</text>
</comment>
<evidence type="ECO:0000256" key="5">
    <source>
        <dbReference type="ARBA" id="ARBA00022989"/>
    </source>
</evidence>
<evidence type="ECO:0000256" key="6">
    <source>
        <dbReference type="ARBA" id="ARBA00023136"/>
    </source>
</evidence>
<dbReference type="GO" id="GO:0015109">
    <property type="term" value="F:chromate transmembrane transporter activity"/>
    <property type="evidence" value="ECO:0007669"/>
    <property type="project" value="InterPro"/>
</dbReference>
<feature type="transmembrane region" description="Helical" evidence="7">
    <location>
        <begin position="156"/>
        <end position="184"/>
    </location>
</feature>